<keyword evidence="7" id="KW-0926">Vacuole</keyword>
<feature type="region of interest" description="Disordered" evidence="9">
    <location>
        <begin position="1214"/>
        <end position="1234"/>
    </location>
</feature>
<keyword evidence="5 7" id="KW-0072">Autophagy</keyword>
<proteinExistence type="inferred from homology"/>
<feature type="coiled-coil region" evidence="8">
    <location>
        <begin position="847"/>
        <end position="951"/>
    </location>
</feature>
<feature type="coiled-coil region" evidence="8">
    <location>
        <begin position="777"/>
        <end position="807"/>
    </location>
</feature>
<evidence type="ECO:0000256" key="8">
    <source>
        <dbReference type="SAM" id="Coils"/>
    </source>
</evidence>
<dbReference type="GO" id="GO:0019901">
    <property type="term" value="F:protein kinase binding"/>
    <property type="evidence" value="ECO:0007669"/>
    <property type="project" value="TreeGrafter"/>
</dbReference>
<evidence type="ECO:0000313" key="12">
    <source>
        <dbReference type="EMBL" id="POS83734.1"/>
    </source>
</evidence>
<dbReference type="GO" id="GO:0005774">
    <property type="term" value="C:vacuolar membrane"/>
    <property type="evidence" value="ECO:0007669"/>
    <property type="project" value="UniProtKB-SubCell"/>
</dbReference>
<feature type="compositionally biased region" description="Polar residues" evidence="9">
    <location>
        <begin position="1286"/>
        <end position="1301"/>
    </location>
</feature>
<dbReference type="Pfam" id="PF10377">
    <property type="entry name" value="ATG11"/>
    <property type="match status" value="1"/>
</dbReference>
<dbReference type="GO" id="GO:0061709">
    <property type="term" value="P:reticulophagy"/>
    <property type="evidence" value="ECO:0007669"/>
    <property type="project" value="TreeGrafter"/>
</dbReference>
<dbReference type="GO" id="GO:0000422">
    <property type="term" value="P:autophagy of mitochondrion"/>
    <property type="evidence" value="ECO:0007669"/>
    <property type="project" value="TreeGrafter"/>
</dbReference>
<evidence type="ECO:0000256" key="5">
    <source>
        <dbReference type="ARBA" id="ARBA00023006"/>
    </source>
</evidence>
<feature type="compositionally biased region" description="Low complexity" evidence="9">
    <location>
        <begin position="1311"/>
        <end position="1320"/>
    </location>
</feature>
<comment type="function">
    <text evidence="7">Involved in cytoplasm to vacuole transport (Cvt), pexophagy, mitophagy and nucleophagy. Recruits mitochondria for their selective degradation via autophagy (mitophagy) during starvation. Works as scaffold proteins that recruit ATG proteins to the pre-autophagosome (PAS), the site of vesicle/autophagosome formation. Required for the Cvt vesicles completion.</text>
</comment>
<dbReference type="InterPro" id="IPR045326">
    <property type="entry name" value="ATG17-like_dom"/>
</dbReference>
<evidence type="ECO:0000313" key="13">
    <source>
        <dbReference type="Proteomes" id="UP000237438"/>
    </source>
</evidence>
<evidence type="ECO:0000256" key="2">
    <source>
        <dbReference type="ARBA" id="ARBA00013804"/>
    </source>
</evidence>
<dbReference type="Proteomes" id="UP000237438">
    <property type="component" value="Unassembled WGS sequence"/>
</dbReference>
<evidence type="ECO:0000256" key="6">
    <source>
        <dbReference type="ARBA" id="ARBA00023054"/>
    </source>
</evidence>
<keyword evidence="3 7" id="KW-0813">Transport</keyword>
<evidence type="ECO:0000256" key="7">
    <source>
        <dbReference type="RuleBase" id="RU367075"/>
    </source>
</evidence>
<protein>
    <recommendedName>
        <fullName evidence="2 7">Autophagy-related protein 11</fullName>
    </recommendedName>
</protein>
<evidence type="ECO:0000259" key="11">
    <source>
        <dbReference type="Pfam" id="PF10377"/>
    </source>
</evidence>
<dbReference type="InterPro" id="IPR019460">
    <property type="entry name" value="Atg11_C"/>
</dbReference>
<dbReference type="PANTHER" id="PTHR13222">
    <property type="entry name" value="RB1-INDUCIBLE COILED-COIL"/>
    <property type="match status" value="1"/>
</dbReference>
<sequence>MALKVYIAHSGQCLLADSEDLRSIEVFRAWVSKNSKVVAQDQIHLNADGKHVKFAGLGCETEIFVYDWHVVQSSSPWSTKFQQYDIPIPPNYLVSKPPDTISDQNQLEAWRDLFKARQGWSLSVLSDCERMSNDAQKRWAEIEVIIRAASAAVRNVQKHISVIDQKNLVVQGWLEDIRKIQESSGTDWSRLLDLLRALPVKNEMVLFISGHRPQGNKNMTLEDIIQNEKFKRARNLVGGIQRQLSRSIVELEKKIDEIYRNSDILINIVSKNMPERFKAIESLDPVQLLQDVEALSKKISIDCENVQSRDSFTLPQASKLALVHTKILLPNMVKRSTEMSSLLQTVTKIRNSLAVSSLETMQQISRLTQSVSEVTSQLAGLEPSDEANEALQTLLDINLLPVTYASFLAEGIRRKQWKEKIETDSSTLINEFKTFQEEEARRRRKWQKAIGVILLGKRVDQNIPELELNIQGIDDNWPKILKQDLEEVFEILQSKDPNSALTKEVSKILSDLCNPTKQQTKRAKAAFKAGSIHENILGRSALLVRGDDELIRILQEEGQKTVSKLRTAESRVRRLENLLHQHTQVYRSTFGNKFQSPCRPSIDFQNPTNPTQSPRPLEDQSQPLSKSPRRTSINQTLDEKSVYHKLFSLEAELALEKERSSKLENEIKERKLNEEKLKIQIDEANSTKRDLLKNLEAQQREFIVERKSLATEIKRVQAQKEDLENDLDHFVISRGNEKANYDENESSSSINTHSDTKDAALNLPGNFISYDIEHGQISIKNSELQKLREEKEELIFRTNEAEKAVNEHLEILRNVHRTILPLEEVPENLDQLTQSLTRKPGELILEFELLKKDLQTAKSNSDETQNTLIELRSDLSQAQEKLHAEELNSIKSQKASEEQCAKLAIFNRELAENRLQLTSAKEKISELEKDLEKLQKQLLEEENRFNSLRDSQAMQTSRFDLLEKETEDYRNKNELIQVQYDKLASIMEDRTSRAIDLTRRFSNQSDQLCKLLERLSYSITRGARSMIIQRLPKLERPNANESSESNSAVRRSLPINSIRKPSMEIEKLEFLNWIHNDDTEIEKQKYDAYLDTAGYFDIEAFCETISKRVKDLEYTAKKYSRDARLYREKFHSAQKEAQGKIAFKNFKEGDLALFLPTRNQATGAWAAFNIGAPHYFLKEQEFHKLRSRDWLLARIHKIEDRVVDLSKSLPGSHMHISHRKSCTETSNDGDSFEDDNPFDLSDGLRWYLIEAAEEKPGAPTTPGLGKCTVASANIDATGSIRRSKKSPNSNMEGINRTLSKNLRTRRDSNNSKKSLASASSFIKTNSTSTDTTSLKSATKTQTVEEGTDINSGYKLQEIGSRSESLDKRSTPEVRGQVDVF</sequence>
<feature type="domain" description="Autophagy-related protein 11 C-terminal" evidence="11">
    <location>
        <begin position="1103"/>
        <end position="1253"/>
    </location>
</feature>
<feature type="region of interest" description="Disordered" evidence="9">
    <location>
        <begin position="1276"/>
        <end position="1380"/>
    </location>
</feature>
<dbReference type="GO" id="GO:0060090">
    <property type="term" value="F:molecular adaptor activity"/>
    <property type="evidence" value="ECO:0007669"/>
    <property type="project" value="TreeGrafter"/>
</dbReference>
<feature type="domain" description="Autophagy protein ATG17-like" evidence="10">
    <location>
        <begin position="101"/>
        <end position="452"/>
    </location>
</feature>
<keyword evidence="4 7" id="KW-0653">Protein transport</keyword>
<dbReference type="GO" id="GO:0034517">
    <property type="term" value="P:ribophagy"/>
    <property type="evidence" value="ECO:0007669"/>
    <property type="project" value="TreeGrafter"/>
</dbReference>
<organism evidence="12 13">
    <name type="scientific">Erysiphe pulchra</name>
    <dbReference type="NCBI Taxonomy" id="225359"/>
    <lineage>
        <taxon>Eukaryota</taxon>
        <taxon>Fungi</taxon>
        <taxon>Dikarya</taxon>
        <taxon>Ascomycota</taxon>
        <taxon>Pezizomycotina</taxon>
        <taxon>Leotiomycetes</taxon>
        <taxon>Erysiphales</taxon>
        <taxon>Erysiphaceae</taxon>
        <taxon>Erysiphe</taxon>
    </lineage>
</organism>
<comment type="subunit">
    <text evidence="7">Homodimer.</text>
</comment>
<evidence type="ECO:0000256" key="1">
    <source>
        <dbReference type="ARBA" id="ARBA00009729"/>
    </source>
</evidence>
<comment type="subcellular location">
    <subcellularLocation>
        <location evidence="7">Preautophagosomal structure membrane</location>
        <topology evidence="7">Peripheral membrane protein</topology>
    </subcellularLocation>
    <subcellularLocation>
        <location evidence="7">Vacuole membrane</location>
        <topology evidence="7">Peripheral membrane protein</topology>
    </subcellularLocation>
    <text evidence="7">During pexophagy, accumulates in the vacuolar membrane region, where the peroxisomes contact the vacuole.</text>
</comment>
<feature type="region of interest" description="Disordered" evidence="9">
    <location>
        <begin position="597"/>
        <end position="632"/>
    </location>
</feature>
<dbReference type="InterPro" id="IPR040040">
    <property type="entry name" value="ATG11"/>
</dbReference>
<keyword evidence="13" id="KW-1185">Reference proteome</keyword>
<feature type="compositionally biased region" description="Polar residues" evidence="9">
    <location>
        <begin position="603"/>
        <end position="632"/>
    </location>
</feature>
<dbReference type="GO" id="GO:0034045">
    <property type="term" value="C:phagophore assembly site membrane"/>
    <property type="evidence" value="ECO:0007669"/>
    <property type="project" value="UniProtKB-SubCell"/>
</dbReference>
<dbReference type="STRING" id="225359.A0A2S4PP06"/>
<name>A0A2S4PP06_9PEZI</name>
<dbReference type="GO" id="GO:1903599">
    <property type="term" value="P:positive regulation of autophagy of mitochondrion"/>
    <property type="evidence" value="ECO:0007669"/>
    <property type="project" value="UniProtKB-UniRule"/>
</dbReference>
<dbReference type="EMBL" id="PEDP01001390">
    <property type="protein sequence ID" value="POS83734.1"/>
    <property type="molecule type" value="Genomic_DNA"/>
</dbReference>
<dbReference type="GO" id="GO:0000045">
    <property type="term" value="P:autophagosome assembly"/>
    <property type="evidence" value="ECO:0007669"/>
    <property type="project" value="UniProtKB-UniRule"/>
</dbReference>
<dbReference type="GO" id="GO:0015031">
    <property type="term" value="P:protein transport"/>
    <property type="evidence" value="ECO:0007669"/>
    <property type="project" value="UniProtKB-KW"/>
</dbReference>
<reference evidence="12 13" key="1">
    <citation type="submission" date="2017-10" db="EMBL/GenBank/DDBJ databases">
        <title>Development of genomic resources for the powdery mildew, Erysiphe pulchra.</title>
        <authorList>
            <person name="Wadl P.A."/>
            <person name="Mack B.M."/>
            <person name="Moore G."/>
            <person name="Beltz S.B."/>
        </authorList>
    </citation>
    <scope>NUCLEOTIDE SEQUENCE [LARGE SCALE GENOMIC DNA]</scope>
    <source>
        <strain evidence="12">Cflorida</strain>
    </source>
</reference>
<dbReference type="Pfam" id="PF04108">
    <property type="entry name" value="ATG17_like"/>
    <property type="match status" value="1"/>
</dbReference>
<accession>A0A2S4PP06</accession>
<dbReference type="GO" id="GO:0034727">
    <property type="term" value="P:piecemeal microautophagy of the nucleus"/>
    <property type="evidence" value="ECO:0007669"/>
    <property type="project" value="TreeGrafter"/>
</dbReference>
<dbReference type="OrthoDB" id="447953at2759"/>
<dbReference type="PANTHER" id="PTHR13222:SF1">
    <property type="entry name" value="RB1-INDUCIBLE COILED-COIL PROTEIN 1"/>
    <property type="match status" value="1"/>
</dbReference>
<keyword evidence="6 8" id="KW-0175">Coiled coil</keyword>
<dbReference type="GO" id="GO:1990316">
    <property type="term" value="C:Atg1/ULK1 kinase complex"/>
    <property type="evidence" value="ECO:0007669"/>
    <property type="project" value="TreeGrafter"/>
</dbReference>
<gene>
    <name evidence="12" type="ORF">EPUL_005824</name>
</gene>
<evidence type="ECO:0000256" key="4">
    <source>
        <dbReference type="ARBA" id="ARBA00022927"/>
    </source>
</evidence>
<keyword evidence="7" id="KW-0472">Membrane</keyword>
<evidence type="ECO:0000259" key="10">
    <source>
        <dbReference type="Pfam" id="PF04108"/>
    </source>
</evidence>
<evidence type="ECO:0000256" key="9">
    <source>
        <dbReference type="SAM" id="MobiDB-lite"/>
    </source>
</evidence>
<feature type="compositionally biased region" description="Polar residues" evidence="9">
    <location>
        <begin position="1321"/>
        <end position="1350"/>
    </location>
</feature>
<feature type="coiled-coil region" evidence="8">
    <location>
        <begin position="646"/>
        <end position="733"/>
    </location>
</feature>
<comment type="caution">
    <text evidence="12">The sequence shown here is derived from an EMBL/GenBank/DDBJ whole genome shotgun (WGS) entry which is preliminary data.</text>
</comment>
<evidence type="ECO:0000256" key="3">
    <source>
        <dbReference type="ARBA" id="ARBA00022448"/>
    </source>
</evidence>
<comment type="similarity">
    <text evidence="1 7">Belongs to the ATG11 family.</text>
</comment>